<evidence type="ECO:0000313" key="3">
    <source>
        <dbReference type="Proteomes" id="UP000178681"/>
    </source>
</evidence>
<proteinExistence type="predicted"/>
<dbReference type="GO" id="GO:0016874">
    <property type="term" value="F:ligase activity"/>
    <property type="evidence" value="ECO:0007669"/>
    <property type="project" value="UniProtKB-KW"/>
</dbReference>
<organism evidence="2 3">
    <name type="scientific">Candidatus Gottesmanbacteria bacterium RIFCSPHIGHO2_01_FULL_42_12</name>
    <dbReference type="NCBI Taxonomy" id="1798377"/>
    <lineage>
        <taxon>Bacteria</taxon>
        <taxon>Candidatus Gottesmaniibacteriota</taxon>
    </lineage>
</organism>
<dbReference type="Proteomes" id="UP000178681">
    <property type="component" value="Unassembled WGS sequence"/>
</dbReference>
<reference evidence="2 3" key="1">
    <citation type="journal article" date="2016" name="Nat. Commun.">
        <title>Thousands of microbial genomes shed light on interconnected biogeochemical processes in an aquifer system.</title>
        <authorList>
            <person name="Anantharaman K."/>
            <person name="Brown C.T."/>
            <person name="Hug L.A."/>
            <person name="Sharon I."/>
            <person name="Castelle C.J."/>
            <person name="Probst A.J."/>
            <person name="Thomas B.C."/>
            <person name="Singh A."/>
            <person name="Wilkins M.J."/>
            <person name="Karaoz U."/>
            <person name="Brodie E.L."/>
            <person name="Williams K.H."/>
            <person name="Hubbard S.S."/>
            <person name="Banfield J.F."/>
        </authorList>
    </citation>
    <scope>NUCLEOTIDE SEQUENCE [LARGE SCALE GENOMIC DNA]</scope>
</reference>
<name>A0A1F5YZL7_9BACT</name>
<dbReference type="Pfam" id="PF01996">
    <property type="entry name" value="F420_ligase"/>
    <property type="match status" value="1"/>
</dbReference>
<evidence type="ECO:0000259" key="1">
    <source>
        <dbReference type="Pfam" id="PF01996"/>
    </source>
</evidence>
<dbReference type="EMBL" id="MFJG01000032">
    <property type="protein sequence ID" value="OGG05621.1"/>
    <property type="molecule type" value="Genomic_DNA"/>
</dbReference>
<dbReference type="AlphaFoldDB" id="A0A1F5YZL7"/>
<protein>
    <submittedName>
        <fullName evidence="2">F420-0--gamma-glutamyl ligase</fullName>
    </submittedName>
</protein>
<evidence type="ECO:0000313" key="2">
    <source>
        <dbReference type="EMBL" id="OGG05621.1"/>
    </source>
</evidence>
<keyword evidence="2" id="KW-0436">Ligase</keyword>
<gene>
    <name evidence="2" type="ORF">A2872_00695</name>
</gene>
<feature type="domain" description="Coenzyme F420:L-glutamate ligase-like" evidence="1">
    <location>
        <begin position="28"/>
        <end position="185"/>
    </location>
</feature>
<comment type="caution">
    <text evidence="2">The sequence shown here is derived from an EMBL/GenBank/DDBJ whole genome shotgun (WGS) entry which is preliminary data.</text>
</comment>
<sequence length="232" mass="25354">MAKTVLRPNPGKNLTITVDGKRYARYPIKTHVISPKDEITQVVATYAGPYLKDGDTVVVSERVVAITQGRMYLIKDIRPSIWANLFVKFVYKPSWGIGIGSPYTMQVAISEAGLPRMLLAAGISALTKPFGIRGMFYRVVGHQINAIDGPTPYTLPPGNMAATLGPKDPNKVTREIKNKLGCAVAIIDANDIGQRIEGATSDVDRDLICRIFKDNPLGQSKECTPMAIVRKI</sequence>
<dbReference type="Gene3D" id="3.30.1330.100">
    <property type="entry name" value="CofE-like"/>
    <property type="match status" value="1"/>
</dbReference>
<dbReference type="STRING" id="1798377.A2872_00695"/>
<dbReference type="SUPFAM" id="SSF144010">
    <property type="entry name" value="CofE-like"/>
    <property type="match status" value="1"/>
</dbReference>
<dbReference type="InterPro" id="IPR002847">
    <property type="entry name" value="F420-0_gamma-glut_ligase-dom"/>
</dbReference>
<accession>A0A1F5YZL7</accession>